<keyword evidence="6 11" id="KW-0378">Hydrolase</keyword>
<proteinExistence type="inferred from homology"/>
<comment type="similarity">
    <text evidence="11">Belongs to the peptidase M48 family.</text>
</comment>
<comment type="subcellular location">
    <subcellularLocation>
        <location evidence="1">Cell membrane</location>
        <topology evidence="1">Multi-pass membrane protein</topology>
    </subcellularLocation>
</comment>
<keyword evidence="10" id="KW-0472">Membrane</keyword>
<dbReference type="InterPro" id="IPR050083">
    <property type="entry name" value="HtpX_protease"/>
</dbReference>
<protein>
    <recommendedName>
        <fullName evidence="12">Peptidase M48 domain-containing protein</fullName>
    </recommendedName>
</protein>
<evidence type="ECO:0000256" key="5">
    <source>
        <dbReference type="ARBA" id="ARBA00022723"/>
    </source>
</evidence>
<evidence type="ECO:0000256" key="3">
    <source>
        <dbReference type="ARBA" id="ARBA00022670"/>
    </source>
</evidence>
<evidence type="ECO:0000256" key="1">
    <source>
        <dbReference type="ARBA" id="ARBA00004651"/>
    </source>
</evidence>
<dbReference type="GO" id="GO:0046872">
    <property type="term" value="F:metal ion binding"/>
    <property type="evidence" value="ECO:0007669"/>
    <property type="project" value="UniProtKB-KW"/>
</dbReference>
<dbReference type="GO" id="GO:0005886">
    <property type="term" value="C:plasma membrane"/>
    <property type="evidence" value="ECO:0007669"/>
    <property type="project" value="UniProtKB-SubCell"/>
</dbReference>
<keyword evidence="7 11" id="KW-0862">Zinc</keyword>
<dbReference type="Proteomes" id="UP000321337">
    <property type="component" value="Unassembled WGS sequence"/>
</dbReference>
<evidence type="ECO:0000313" key="14">
    <source>
        <dbReference type="Proteomes" id="UP000321337"/>
    </source>
</evidence>
<dbReference type="Pfam" id="PF01435">
    <property type="entry name" value="Peptidase_M48"/>
    <property type="match status" value="1"/>
</dbReference>
<evidence type="ECO:0000313" key="13">
    <source>
        <dbReference type="EMBL" id="GEP31160.1"/>
    </source>
</evidence>
<evidence type="ECO:0000256" key="6">
    <source>
        <dbReference type="ARBA" id="ARBA00022801"/>
    </source>
</evidence>
<sequence length="138" mass="15404">MALPWWLAEAVQINWPGLLLLVFSPQLALLAQLGLSRLRELDADLAAARLTGDPEGLAHALAKIEQVSRAWRAWLLPGWGNPEPSWLRTHPSTEERIQRLRALSGSIPKQIWQEAAVSGAGPSPIRRPPRWYPGGVWR</sequence>
<evidence type="ECO:0000256" key="10">
    <source>
        <dbReference type="ARBA" id="ARBA00023136"/>
    </source>
</evidence>
<dbReference type="InterPro" id="IPR001915">
    <property type="entry name" value="Peptidase_M48"/>
</dbReference>
<keyword evidence="2" id="KW-1003">Cell membrane</keyword>
<name>A0A512L9J8_9PROT</name>
<dbReference type="GO" id="GO:0004222">
    <property type="term" value="F:metalloendopeptidase activity"/>
    <property type="evidence" value="ECO:0007669"/>
    <property type="project" value="InterPro"/>
</dbReference>
<dbReference type="GO" id="GO:0006508">
    <property type="term" value="P:proteolysis"/>
    <property type="evidence" value="ECO:0007669"/>
    <property type="project" value="UniProtKB-KW"/>
</dbReference>
<comment type="caution">
    <text evidence="13">The sequence shown here is derived from an EMBL/GenBank/DDBJ whole genome shotgun (WGS) entry which is preliminary data.</text>
</comment>
<dbReference type="EMBL" id="BKAD01000024">
    <property type="protein sequence ID" value="GEP31160.1"/>
    <property type="molecule type" value="Genomic_DNA"/>
</dbReference>
<keyword evidence="3 11" id="KW-0645">Protease</keyword>
<keyword evidence="5" id="KW-0479">Metal-binding</keyword>
<evidence type="ECO:0000256" key="2">
    <source>
        <dbReference type="ARBA" id="ARBA00022475"/>
    </source>
</evidence>
<gene>
    <name evidence="13" type="ORF">TPL01_22980</name>
</gene>
<keyword evidence="4" id="KW-0812">Transmembrane</keyword>
<comment type="cofactor">
    <cofactor evidence="11">
        <name>Zn(2+)</name>
        <dbReference type="ChEBI" id="CHEBI:29105"/>
    </cofactor>
    <text evidence="11">Binds 1 zinc ion per subunit.</text>
</comment>
<keyword evidence="14" id="KW-1185">Reference proteome</keyword>
<evidence type="ECO:0000256" key="7">
    <source>
        <dbReference type="ARBA" id="ARBA00022833"/>
    </source>
</evidence>
<dbReference type="PANTHER" id="PTHR43221:SF1">
    <property type="entry name" value="PROTEASE HTPX"/>
    <property type="match status" value="1"/>
</dbReference>
<organism evidence="13 14">
    <name type="scientific">Sulfuriferula plumbiphila</name>
    <dbReference type="NCBI Taxonomy" id="171865"/>
    <lineage>
        <taxon>Bacteria</taxon>
        <taxon>Pseudomonadati</taxon>
        <taxon>Pseudomonadota</taxon>
        <taxon>Betaproteobacteria</taxon>
        <taxon>Nitrosomonadales</taxon>
        <taxon>Sulfuricellaceae</taxon>
        <taxon>Sulfuriferula</taxon>
    </lineage>
</organism>
<dbReference type="PANTHER" id="PTHR43221">
    <property type="entry name" value="PROTEASE HTPX"/>
    <property type="match status" value="1"/>
</dbReference>
<keyword evidence="8" id="KW-1133">Transmembrane helix</keyword>
<evidence type="ECO:0000256" key="11">
    <source>
        <dbReference type="RuleBase" id="RU003983"/>
    </source>
</evidence>
<evidence type="ECO:0000259" key="12">
    <source>
        <dbReference type="Pfam" id="PF01435"/>
    </source>
</evidence>
<accession>A0A512L9J8</accession>
<evidence type="ECO:0000256" key="9">
    <source>
        <dbReference type="ARBA" id="ARBA00023049"/>
    </source>
</evidence>
<feature type="domain" description="Peptidase M48" evidence="12">
    <location>
        <begin position="17"/>
        <end position="102"/>
    </location>
</feature>
<reference evidence="13 14" key="1">
    <citation type="submission" date="2019-07" db="EMBL/GenBank/DDBJ databases">
        <title>Whole genome shotgun sequence of Thiobacillus plumbophilus NBRC 107929.</title>
        <authorList>
            <person name="Hosoyama A."/>
            <person name="Uohara A."/>
            <person name="Ohji S."/>
            <person name="Ichikawa N."/>
        </authorList>
    </citation>
    <scope>NUCLEOTIDE SEQUENCE [LARGE SCALE GENOMIC DNA]</scope>
    <source>
        <strain evidence="13 14">NBRC 107929</strain>
    </source>
</reference>
<evidence type="ECO:0000256" key="4">
    <source>
        <dbReference type="ARBA" id="ARBA00022692"/>
    </source>
</evidence>
<keyword evidence="9 11" id="KW-0482">Metalloprotease</keyword>
<dbReference type="AlphaFoldDB" id="A0A512L9J8"/>
<evidence type="ECO:0000256" key="8">
    <source>
        <dbReference type="ARBA" id="ARBA00022989"/>
    </source>
</evidence>